<comment type="caution">
    <text evidence="1">The sequence shown here is derived from an EMBL/GenBank/DDBJ whole genome shotgun (WGS) entry which is preliminary data.</text>
</comment>
<evidence type="ECO:0000313" key="1">
    <source>
        <dbReference type="EMBL" id="KAJ1350101.1"/>
    </source>
</evidence>
<organism evidence="1 2">
    <name type="scientific">Parelaphostrongylus tenuis</name>
    <name type="common">Meningeal worm</name>
    <dbReference type="NCBI Taxonomy" id="148309"/>
    <lineage>
        <taxon>Eukaryota</taxon>
        <taxon>Metazoa</taxon>
        <taxon>Ecdysozoa</taxon>
        <taxon>Nematoda</taxon>
        <taxon>Chromadorea</taxon>
        <taxon>Rhabditida</taxon>
        <taxon>Rhabditina</taxon>
        <taxon>Rhabditomorpha</taxon>
        <taxon>Strongyloidea</taxon>
        <taxon>Metastrongylidae</taxon>
        <taxon>Parelaphostrongylus</taxon>
    </lineage>
</organism>
<sequence>MGARKAYERVDEILLLDGRSMSIEPDIYPREQHMEGEETHEHYSEYLILAELKKLKTQLFLQCMVAGESE</sequence>
<gene>
    <name evidence="1" type="ORF">KIN20_005815</name>
</gene>
<name>A0AAD5MLM8_PARTN</name>
<keyword evidence="2" id="KW-1185">Reference proteome</keyword>
<reference evidence="1" key="1">
    <citation type="submission" date="2021-06" db="EMBL/GenBank/DDBJ databases">
        <title>Parelaphostrongylus tenuis whole genome reference sequence.</title>
        <authorList>
            <person name="Garwood T.J."/>
            <person name="Larsen P.A."/>
            <person name="Fountain-Jones N.M."/>
            <person name="Garbe J.R."/>
            <person name="Macchietto M.G."/>
            <person name="Kania S.A."/>
            <person name="Gerhold R.W."/>
            <person name="Richards J.E."/>
            <person name="Wolf T.M."/>
        </authorList>
    </citation>
    <scope>NUCLEOTIDE SEQUENCE</scope>
    <source>
        <strain evidence="1">MNPRO001-30</strain>
        <tissue evidence="1">Meninges</tissue>
    </source>
</reference>
<dbReference type="AlphaFoldDB" id="A0AAD5MLM8"/>
<accession>A0AAD5MLM8</accession>
<dbReference type="Proteomes" id="UP001196413">
    <property type="component" value="Unassembled WGS sequence"/>
</dbReference>
<dbReference type="EMBL" id="JAHQIW010000801">
    <property type="protein sequence ID" value="KAJ1350101.1"/>
    <property type="molecule type" value="Genomic_DNA"/>
</dbReference>
<protein>
    <submittedName>
        <fullName evidence="1">Uncharacterized protein</fullName>
    </submittedName>
</protein>
<proteinExistence type="predicted"/>
<evidence type="ECO:0000313" key="2">
    <source>
        <dbReference type="Proteomes" id="UP001196413"/>
    </source>
</evidence>